<organism evidence="1 2">
    <name type="scientific">Leptospira borgpetersenii serovar Pomona str. 200901868</name>
    <dbReference type="NCBI Taxonomy" id="1192866"/>
    <lineage>
        <taxon>Bacteria</taxon>
        <taxon>Pseudomonadati</taxon>
        <taxon>Spirochaetota</taxon>
        <taxon>Spirochaetia</taxon>
        <taxon>Leptospirales</taxon>
        <taxon>Leptospiraceae</taxon>
        <taxon>Leptospira</taxon>
    </lineage>
</organism>
<evidence type="ECO:0000313" key="1">
    <source>
        <dbReference type="EMBL" id="EMO63456.1"/>
    </source>
</evidence>
<evidence type="ECO:0000313" key="2">
    <source>
        <dbReference type="Proteomes" id="UP000012159"/>
    </source>
</evidence>
<name>M6W7N4_LEPBO</name>
<dbReference type="Proteomes" id="UP000012159">
    <property type="component" value="Unassembled WGS sequence"/>
</dbReference>
<accession>M6W7N4</accession>
<dbReference type="AlphaFoldDB" id="M6W7N4"/>
<proteinExistence type="predicted"/>
<gene>
    <name evidence="1" type="ORF">LEP1GSC133_4658</name>
</gene>
<dbReference type="EMBL" id="AKWF02000052">
    <property type="protein sequence ID" value="EMO63456.1"/>
    <property type="molecule type" value="Genomic_DNA"/>
</dbReference>
<sequence length="82" mass="9829">MIDYHDFRDTSIKSRSQNVGTIAAIREDSDKIEWFWDTLKIKKRQDDIKNSYTKLLFLRHSKILKSILQRSPKMIRFSNLAQ</sequence>
<comment type="caution">
    <text evidence="1">The sequence shown here is derived from an EMBL/GenBank/DDBJ whole genome shotgun (WGS) entry which is preliminary data.</text>
</comment>
<reference evidence="1 2" key="1">
    <citation type="submission" date="2013-01" db="EMBL/GenBank/DDBJ databases">
        <authorList>
            <person name="Harkins D.M."/>
            <person name="Durkin A.S."/>
            <person name="Brinkac L.M."/>
            <person name="Haft D.H."/>
            <person name="Selengut J.D."/>
            <person name="Sanka R."/>
            <person name="DePew J."/>
            <person name="Purushe J."/>
            <person name="Picardeau M."/>
            <person name="Werts C."/>
            <person name="Goarant C."/>
            <person name="Vinetz J.M."/>
            <person name="Sutton G.G."/>
            <person name="Nierman W.C."/>
            <person name="Fouts D.E."/>
        </authorList>
    </citation>
    <scope>NUCLEOTIDE SEQUENCE [LARGE SCALE GENOMIC DNA]</scope>
    <source>
        <strain evidence="1 2">200901868</strain>
    </source>
</reference>
<protein>
    <submittedName>
        <fullName evidence="1">Uncharacterized protein</fullName>
    </submittedName>
</protein>